<organism evidence="6 7">
    <name type="scientific">Methylomonas denitrificans</name>
    <dbReference type="NCBI Taxonomy" id="1538553"/>
    <lineage>
        <taxon>Bacteria</taxon>
        <taxon>Pseudomonadati</taxon>
        <taxon>Pseudomonadota</taxon>
        <taxon>Gammaproteobacteria</taxon>
        <taxon>Methylococcales</taxon>
        <taxon>Methylococcaceae</taxon>
        <taxon>Methylomonas</taxon>
    </lineage>
</organism>
<dbReference type="NCBIfam" id="NF008909">
    <property type="entry name" value="PRK12273.1"/>
    <property type="match status" value="1"/>
</dbReference>
<comment type="similarity">
    <text evidence="1 3">Belongs to the class-II fumarase/aspartase family. Fumarase subfamily.</text>
</comment>
<dbReference type="PANTHER" id="PTHR11444:SF1">
    <property type="entry name" value="FUMARATE HYDRATASE, MITOCHONDRIAL"/>
    <property type="match status" value="1"/>
</dbReference>
<evidence type="ECO:0000313" key="6">
    <source>
        <dbReference type="EMBL" id="AMK78599.1"/>
    </source>
</evidence>
<dbReference type="FunFam" id="1.10.275.10:FF:000001">
    <property type="entry name" value="Fumarate hydratase, mitochondrial"/>
    <property type="match status" value="1"/>
</dbReference>
<evidence type="ECO:0000259" key="4">
    <source>
        <dbReference type="Pfam" id="PF00206"/>
    </source>
</evidence>
<comment type="catalytic activity">
    <reaction evidence="3">
        <text>(S)-malate = fumarate + H2O</text>
        <dbReference type="Rhea" id="RHEA:12460"/>
        <dbReference type="ChEBI" id="CHEBI:15377"/>
        <dbReference type="ChEBI" id="CHEBI:15589"/>
        <dbReference type="ChEBI" id="CHEBI:29806"/>
        <dbReference type="EC" id="4.2.1.2"/>
    </reaction>
</comment>
<dbReference type="InterPro" id="IPR022761">
    <property type="entry name" value="Fumarate_lyase_N"/>
</dbReference>
<evidence type="ECO:0000259" key="5">
    <source>
        <dbReference type="Pfam" id="PF10415"/>
    </source>
</evidence>
<feature type="binding site" evidence="3">
    <location>
        <position position="191"/>
    </location>
    <ligand>
        <name>substrate</name>
    </ligand>
</feature>
<dbReference type="CDD" id="cd01362">
    <property type="entry name" value="Fumarase_classII"/>
    <property type="match status" value="1"/>
</dbReference>
<dbReference type="Gene3D" id="1.10.40.30">
    <property type="entry name" value="Fumarase/aspartase (C-terminal domain)"/>
    <property type="match status" value="1"/>
</dbReference>
<feature type="active site" evidence="3">
    <location>
        <position position="322"/>
    </location>
</feature>
<feature type="domain" description="Fumarate lyase N-terminal" evidence="4">
    <location>
        <begin position="16"/>
        <end position="346"/>
    </location>
</feature>
<dbReference type="AlphaFoldDB" id="A0A126T926"/>
<feature type="binding site" evidence="3">
    <location>
        <begin position="102"/>
        <end position="104"/>
    </location>
    <ligand>
        <name>substrate</name>
    </ligand>
</feature>
<dbReference type="InterPro" id="IPR020557">
    <property type="entry name" value="Fumarate_lyase_CS"/>
</dbReference>
<dbReference type="InterPro" id="IPR008948">
    <property type="entry name" value="L-Aspartase-like"/>
</dbReference>
<dbReference type="GO" id="GO:0006108">
    <property type="term" value="P:malate metabolic process"/>
    <property type="evidence" value="ECO:0007669"/>
    <property type="project" value="TreeGrafter"/>
</dbReference>
<comment type="pathway">
    <text evidence="3">Carbohydrate metabolism; tricarboxylic acid cycle; (S)-malate from fumarate: step 1/1.</text>
</comment>
<dbReference type="Gene3D" id="1.20.200.10">
    <property type="entry name" value="Fumarase/aspartase (Central domain)"/>
    <property type="match status" value="1"/>
</dbReference>
<gene>
    <name evidence="3" type="primary">fumC</name>
    <name evidence="6" type="ORF">JT25_019250</name>
</gene>
<evidence type="ECO:0000313" key="7">
    <source>
        <dbReference type="Proteomes" id="UP000030512"/>
    </source>
</evidence>
<dbReference type="UniPathway" id="UPA00223">
    <property type="reaction ID" value="UER01007"/>
</dbReference>
<dbReference type="HAMAP" id="MF_00743">
    <property type="entry name" value="FumaraseC"/>
    <property type="match status" value="1"/>
</dbReference>
<reference evidence="6 7" key="1">
    <citation type="journal article" date="2015" name="Environ. Microbiol.">
        <title>Methane oxidation coupled to nitrate reduction under hypoxia by the Gammaproteobacterium Methylomonas denitrificans, sp. nov. type strain FJG1.</title>
        <authorList>
            <person name="Kits K.D."/>
            <person name="Klotz M.G."/>
            <person name="Stein L.Y."/>
        </authorList>
    </citation>
    <scope>NUCLEOTIDE SEQUENCE [LARGE SCALE GENOMIC DNA]</scope>
    <source>
        <strain evidence="6 7">FJG1</strain>
    </source>
</reference>
<dbReference type="KEGG" id="mdn:JT25_019250"/>
<dbReference type="GO" id="GO:0004333">
    <property type="term" value="F:fumarate hydratase activity"/>
    <property type="evidence" value="ECO:0007669"/>
    <property type="project" value="UniProtKB-UniRule"/>
</dbReference>
<dbReference type="EC" id="4.2.1.2" evidence="3"/>
<keyword evidence="3" id="KW-0963">Cytoplasm</keyword>
<dbReference type="InterPro" id="IPR024083">
    <property type="entry name" value="Fumarase/histidase_N"/>
</dbReference>
<dbReference type="PRINTS" id="PR00149">
    <property type="entry name" value="FUMRATELYASE"/>
</dbReference>
<feature type="domain" description="Fumarase C C-terminal" evidence="5">
    <location>
        <begin position="412"/>
        <end position="464"/>
    </location>
</feature>
<dbReference type="FunFam" id="1.10.40.30:FF:000002">
    <property type="entry name" value="Fumarate hydratase class II"/>
    <property type="match status" value="1"/>
</dbReference>
<dbReference type="Pfam" id="PF10415">
    <property type="entry name" value="FumaraseC_C"/>
    <property type="match status" value="1"/>
</dbReference>
<protein>
    <recommendedName>
        <fullName evidence="3">Fumarate hydratase class II</fullName>
        <shortName evidence="3">Fumarase C</shortName>
        <ecNumber evidence="3">4.2.1.2</ecNumber>
    </recommendedName>
    <alternativeName>
        <fullName evidence="3">Aerobic fumarase</fullName>
    </alternativeName>
    <alternativeName>
        <fullName evidence="3">Iron-independent fumarase</fullName>
    </alternativeName>
</protein>
<dbReference type="GO" id="GO:0006106">
    <property type="term" value="P:fumarate metabolic process"/>
    <property type="evidence" value="ECO:0007669"/>
    <property type="project" value="InterPro"/>
</dbReference>
<feature type="binding site" evidence="3">
    <location>
        <begin position="328"/>
        <end position="330"/>
    </location>
    <ligand>
        <name>substrate</name>
    </ligand>
</feature>
<dbReference type="RefSeq" id="WP_062329441.1">
    <property type="nucleotide sequence ID" value="NZ_CP014476.1"/>
</dbReference>
<keyword evidence="7" id="KW-1185">Reference proteome</keyword>
<name>A0A126T926_9GAMM</name>
<feature type="site" description="Important for catalytic activity" evidence="3">
    <location>
        <position position="335"/>
    </location>
</feature>
<comment type="subunit">
    <text evidence="3">Homotetramer.</text>
</comment>
<dbReference type="Proteomes" id="UP000030512">
    <property type="component" value="Chromosome"/>
</dbReference>
<proteinExistence type="inferred from homology"/>
<dbReference type="InterPro" id="IPR005677">
    <property type="entry name" value="Fum_hydII"/>
</dbReference>
<dbReference type="STRING" id="1538553.JT25_019250"/>
<keyword evidence="2 3" id="KW-0456">Lyase</keyword>
<dbReference type="SUPFAM" id="SSF48557">
    <property type="entry name" value="L-aspartase-like"/>
    <property type="match status" value="1"/>
</dbReference>
<comment type="function">
    <text evidence="3">Involved in the TCA cycle. Catalyzes the stereospecific interconversion of fumarate to L-malate.</text>
</comment>
<dbReference type="FunFam" id="1.20.200.10:FF:000001">
    <property type="entry name" value="Fumarate hydratase, mitochondrial"/>
    <property type="match status" value="1"/>
</dbReference>
<evidence type="ECO:0000256" key="1">
    <source>
        <dbReference type="ARBA" id="ARBA00009084"/>
    </source>
</evidence>
<comment type="miscellaneous">
    <text evidence="3">There are 2 substrate-binding sites: the catalytic A site, and the non-catalytic B site that may play a role in the transfer of substrate or product between the active site and the solvent. Alternatively, the B site may bind allosteric effectors.</text>
</comment>
<dbReference type="Gene3D" id="1.10.275.10">
    <property type="entry name" value="Fumarase/aspartase (N-terminal domain)"/>
    <property type="match status" value="1"/>
</dbReference>
<sequence length="467" mass="50156">MNDQCSETRVETDSFGEIAVPADKYWGAQTQRSLQHFKIGSERLPRPLIRALGIVKRCAALANVDVVNLDVTIAQAIAEAAQKVIDGELDEQFPLVIWQTGSGTQSNMNANEVIANLACERLGGTIGSKIPVHPNDHCNRSQSTNDAFPSAMHIAAVEQLHHLLLPVLRQLHQVLLDKSLAWDGIIKIGRTHLQDATPLSLGQEFSGYAAQIRLGIERIDDSLKRLYPLAQGGTAVGTGLNAKPGFAEAFAEQVASFTGLPFVSAANKFEAMASHDALVEISGVLNCIAVSLNKIANDIRLLASGPRCGLGELTLPENEPGSSIMPGKVNPTQCEALSMVCAQVMGNHATVTFAGAQGHLELNAFKPVIIYNVLQSIRLLAEAASSFTEHCLVGIEPNTERIEQLMQQSLMLVTALVPHIGYDNAARIAKAAMVNDITLREAAIASGLISAEGFDNIVRPERMISTR</sequence>
<dbReference type="GO" id="GO:0006099">
    <property type="term" value="P:tricarboxylic acid cycle"/>
    <property type="evidence" value="ECO:0007669"/>
    <property type="project" value="UniProtKB-UniRule"/>
</dbReference>
<dbReference type="OrthoDB" id="9802809at2"/>
<dbReference type="InterPro" id="IPR018951">
    <property type="entry name" value="Fumarase_C_C"/>
</dbReference>
<dbReference type="InterPro" id="IPR000362">
    <property type="entry name" value="Fumarate_lyase_fam"/>
</dbReference>
<dbReference type="PROSITE" id="PS00163">
    <property type="entry name" value="FUMARATE_LYASES"/>
    <property type="match status" value="1"/>
</dbReference>
<dbReference type="PANTHER" id="PTHR11444">
    <property type="entry name" value="ASPARTATEAMMONIA/ARGININOSUCCINATE/ADENYLOSUCCINATE LYASE"/>
    <property type="match status" value="1"/>
</dbReference>
<dbReference type="Pfam" id="PF00206">
    <property type="entry name" value="Lyase_1"/>
    <property type="match status" value="1"/>
</dbReference>
<dbReference type="GO" id="GO:0005737">
    <property type="term" value="C:cytoplasm"/>
    <property type="evidence" value="ECO:0007669"/>
    <property type="project" value="UniProtKB-SubCell"/>
</dbReference>
<dbReference type="EMBL" id="CP014476">
    <property type="protein sequence ID" value="AMK78599.1"/>
    <property type="molecule type" value="Genomic_DNA"/>
</dbReference>
<feature type="binding site" description="in site B" evidence="3">
    <location>
        <begin position="133"/>
        <end position="136"/>
    </location>
    <ligand>
        <name>substrate</name>
    </ligand>
</feature>
<keyword evidence="3" id="KW-0816">Tricarboxylic acid cycle</keyword>
<evidence type="ECO:0000256" key="2">
    <source>
        <dbReference type="ARBA" id="ARBA00023239"/>
    </source>
</evidence>
<evidence type="ECO:0000256" key="3">
    <source>
        <dbReference type="HAMAP-Rule" id="MF_00743"/>
    </source>
</evidence>
<feature type="binding site" evidence="3">
    <location>
        <begin position="143"/>
        <end position="145"/>
    </location>
    <ligand>
        <name>substrate</name>
    </ligand>
</feature>
<dbReference type="NCBIfam" id="TIGR00979">
    <property type="entry name" value="fumC_II"/>
    <property type="match status" value="1"/>
</dbReference>
<feature type="binding site" evidence="3">
    <location>
        <position position="323"/>
    </location>
    <ligand>
        <name>substrate</name>
    </ligand>
</feature>
<feature type="active site" description="Proton donor/acceptor" evidence="3">
    <location>
        <position position="192"/>
    </location>
</feature>
<accession>A0A126T926</accession>
<comment type="subcellular location">
    <subcellularLocation>
        <location evidence="3">Cytoplasm</location>
    </subcellularLocation>
</comment>